<sequence>MPRATRAYKKRKGFNFSGRKSNEIVIEGSTAAIPAPLVEAPVSSSSKKLGDLNSSYSGIHDNLPKNIIVDVDLLSFALEKCICERSLLLFYGREDISCNPIGQQGFGAIKTRTSSGRSDPMPPRLSNPGAHRAGTELPPLRSPSHSSLRLFGWENGGVFAYVLLGMRWNGLFWYIIES</sequence>
<name>A0AAV6UV93_9ARAC</name>
<dbReference type="Proteomes" id="UP000827092">
    <property type="component" value="Unassembled WGS sequence"/>
</dbReference>
<dbReference type="EMBL" id="JAFNEN010000245">
    <property type="protein sequence ID" value="KAG8188262.1"/>
    <property type="molecule type" value="Genomic_DNA"/>
</dbReference>
<keyword evidence="3" id="KW-1185">Reference proteome</keyword>
<reference evidence="2 3" key="1">
    <citation type="journal article" date="2022" name="Nat. Ecol. Evol.">
        <title>A masculinizing supergene underlies an exaggerated male reproductive morph in a spider.</title>
        <authorList>
            <person name="Hendrickx F."/>
            <person name="De Corte Z."/>
            <person name="Sonet G."/>
            <person name="Van Belleghem S.M."/>
            <person name="Kostlbacher S."/>
            <person name="Vangestel C."/>
        </authorList>
    </citation>
    <scope>NUCLEOTIDE SEQUENCE [LARGE SCALE GENOMIC DNA]</scope>
    <source>
        <strain evidence="2">W744_W776</strain>
    </source>
</reference>
<evidence type="ECO:0000256" key="1">
    <source>
        <dbReference type="SAM" id="MobiDB-lite"/>
    </source>
</evidence>
<evidence type="ECO:0000313" key="3">
    <source>
        <dbReference type="Proteomes" id="UP000827092"/>
    </source>
</evidence>
<comment type="caution">
    <text evidence="2">The sequence shown here is derived from an EMBL/GenBank/DDBJ whole genome shotgun (WGS) entry which is preliminary data.</text>
</comment>
<accession>A0AAV6UV93</accession>
<dbReference type="AlphaFoldDB" id="A0AAV6UV93"/>
<protein>
    <submittedName>
        <fullName evidence="2">Uncharacterized protein</fullName>
    </submittedName>
</protein>
<gene>
    <name evidence="2" type="ORF">JTE90_018848</name>
</gene>
<feature type="region of interest" description="Disordered" evidence="1">
    <location>
        <begin position="112"/>
        <end position="138"/>
    </location>
</feature>
<proteinExistence type="predicted"/>
<organism evidence="2 3">
    <name type="scientific">Oedothorax gibbosus</name>
    <dbReference type="NCBI Taxonomy" id="931172"/>
    <lineage>
        <taxon>Eukaryota</taxon>
        <taxon>Metazoa</taxon>
        <taxon>Ecdysozoa</taxon>
        <taxon>Arthropoda</taxon>
        <taxon>Chelicerata</taxon>
        <taxon>Arachnida</taxon>
        <taxon>Araneae</taxon>
        <taxon>Araneomorphae</taxon>
        <taxon>Entelegynae</taxon>
        <taxon>Araneoidea</taxon>
        <taxon>Linyphiidae</taxon>
        <taxon>Erigoninae</taxon>
        <taxon>Oedothorax</taxon>
    </lineage>
</organism>
<evidence type="ECO:0000313" key="2">
    <source>
        <dbReference type="EMBL" id="KAG8188262.1"/>
    </source>
</evidence>